<proteinExistence type="inferred from homology"/>
<dbReference type="KEGG" id="rub:GBA63_01880"/>
<dbReference type="Pfam" id="PF02782">
    <property type="entry name" value="FGGY_C"/>
    <property type="match status" value="1"/>
</dbReference>
<dbReference type="Gene3D" id="3.30.420.40">
    <property type="match status" value="2"/>
</dbReference>
<dbReference type="GO" id="GO:0005524">
    <property type="term" value="F:ATP binding"/>
    <property type="evidence" value="ECO:0007669"/>
    <property type="project" value="UniProtKB-KW"/>
</dbReference>
<dbReference type="InterPro" id="IPR018484">
    <property type="entry name" value="FGGY_N"/>
</dbReference>
<evidence type="ECO:0000259" key="8">
    <source>
        <dbReference type="Pfam" id="PF00370"/>
    </source>
</evidence>
<dbReference type="PANTHER" id="PTHR10196">
    <property type="entry name" value="SUGAR KINASE"/>
    <property type="match status" value="1"/>
</dbReference>
<dbReference type="GO" id="GO:0005829">
    <property type="term" value="C:cytosol"/>
    <property type="evidence" value="ECO:0007669"/>
    <property type="project" value="TreeGrafter"/>
</dbReference>
<gene>
    <name evidence="10" type="ORF">GBA63_01880</name>
</gene>
<evidence type="ECO:0000256" key="7">
    <source>
        <dbReference type="ARBA" id="ARBA00023308"/>
    </source>
</evidence>
<dbReference type="GO" id="GO:0019301">
    <property type="term" value="P:rhamnose catabolic process"/>
    <property type="evidence" value="ECO:0007669"/>
    <property type="project" value="InterPro"/>
</dbReference>
<keyword evidence="7" id="KW-0684">Rhamnose metabolism</keyword>
<evidence type="ECO:0000313" key="10">
    <source>
        <dbReference type="EMBL" id="QIN81512.1"/>
    </source>
</evidence>
<feature type="domain" description="Carbohydrate kinase FGGY C-terminal" evidence="9">
    <location>
        <begin position="256"/>
        <end position="447"/>
    </location>
</feature>
<evidence type="ECO:0000256" key="2">
    <source>
        <dbReference type="ARBA" id="ARBA00022679"/>
    </source>
</evidence>
<evidence type="ECO:0000256" key="4">
    <source>
        <dbReference type="ARBA" id="ARBA00022777"/>
    </source>
</evidence>
<evidence type="ECO:0000256" key="1">
    <source>
        <dbReference type="ARBA" id="ARBA00009156"/>
    </source>
</evidence>
<keyword evidence="5" id="KW-0067">ATP-binding</keyword>
<keyword evidence="6" id="KW-1015">Disulfide bond</keyword>
<accession>A0A6G8Q4V9</accession>
<keyword evidence="11" id="KW-1185">Reference proteome</keyword>
<dbReference type="SUPFAM" id="SSF53067">
    <property type="entry name" value="Actin-like ATPase domain"/>
    <property type="match status" value="2"/>
</dbReference>
<dbReference type="InterPro" id="IPR018485">
    <property type="entry name" value="FGGY_C"/>
</dbReference>
<evidence type="ECO:0000256" key="3">
    <source>
        <dbReference type="ARBA" id="ARBA00022741"/>
    </source>
</evidence>
<evidence type="ECO:0000259" key="9">
    <source>
        <dbReference type="Pfam" id="PF02782"/>
    </source>
</evidence>
<dbReference type="InterPro" id="IPR013449">
    <property type="entry name" value="Rhamnulokinase"/>
</dbReference>
<reference evidence="10 11" key="1">
    <citation type="submission" date="2019-10" db="EMBL/GenBank/DDBJ databases">
        <title>Rubrobacter sp nov SCSIO 52090 isolated from a deep-sea sediment in the South China Sea.</title>
        <authorList>
            <person name="Chen R.W."/>
        </authorList>
    </citation>
    <scope>NUCLEOTIDE SEQUENCE [LARGE SCALE GENOMIC DNA]</scope>
    <source>
        <strain evidence="10 11">SCSIO 52909</strain>
    </source>
</reference>
<comment type="similarity">
    <text evidence="1">Belongs to the FGGY kinase family.</text>
</comment>
<dbReference type="PANTHER" id="PTHR10196:SF93">
    <property type="entry name" value="L-RHAMNULOKINASE"/>
    <property type="match status" value="1"/>
</dbReference>
<evidence type="ECO:0000256" key="5">
    <source>
        <dbReference type="ARBA" id="ARBA00022840"/>
    </source>
</evidence>
<evidence type="ECO:0000313" key="11">
    <source>
        <dbReference type="Proteomes" id="UP000501452"/>
    </source>
</evidence>
<dbReference type="EMBL" id="CP045119">
    <property type="protein sequence ID" value="QIN81512.1"/>
    <property type="molecule type" value="Genomic_DNA"/>
</dbReference>
<dbReference type="InterPro" id="IPR043129">
    <property type="entry name" value="ATPase_NBD"/>
</dbReference>
<dbReference type="GO" id="GO:0008993">
    <property type="term" value="F:rhamnulokinase activity"/>
    <property type="evidence" value="ECO:0007669"/>
    <property type="project" value="InterPro"/>
</dbReference>
<keyword evidence="3" id="KW-0547">Nucleotide-binding</keyword>
<organism evidence="10 11">
    <name type="scientific">Rubrobacter tropicus</name>
    <dbReference type="NCBI Taxonomy" id="2653851"/>
    <lineage>
        <taxon>Bacteria</taxon>
        <taxon>Bacillati</taxon>
        <taxon>Actinomycetota</taxon>
        <taxon>Rubrobacteria</taxon>
        <taxon>Rubrobacterales</taxon>
        <taxon>Rubrobacteraceae</taxon>
        <taxon>Rubrobacter</taxon>
    </lineage>
</organism>
<feature type="domain" description="Carbohydrate kinase FGGY N-terminal" evidence="8">
    <location>
        <begin position="8"/>
        <end position="246"/>
    </location>
</feature>
<dbReference type="RefSeq" id="WP_166172962.1">
    <property type="nucleotide sequence ID" value="NZ_CP045119.1"/>
</dbReference>
<dbReference type="GO" id="GO:0006071">
    <property type="term" value="P:glycerol metabolic process"/>
    <property type="evidence" value="ECO:0007669"/>
    <property type="project" value="TreeGrafter"/>
</dbReference>
<sequence>MAAETAFLAVDLGAESGRVVLGRFSGGRMALEEVHRFPNVPVRLPDGLHWDVLWIVEEVKNGIARAANDGERIESLGVDSWGVDFGLLDRDGCLIANPYHYRDPRTEGMEERAFDRMPREEIYETTGVQFMPINTLYQLLAMEGSPLLQAAQTLLLIPDLIGYWLTGERACEFTAASTTQLCDARSGGWARDLLEKMRLPGHIFGEIVPPGTQLGPLLPAVAEETGAKGGLPVTSVASHDTASAVVAVPAENENFAYISSGTWSLVGVELPKPAIAPGGMHANFTNEGGFGGTTRFLKNVMGLWLLQECRRTWAREGREYSYEELARLAQAAPGGGPLLDPDHPSFLPPGDMPGRIRRFCRETRQSPPGEPGEVARCVLESLALKYRWSLERAEEITGRRAEVVHVVGGGVRNTLLCQLTADATRRPVRAGPVEATALGNLMVQAHARGYLGSLEEIRAAVRRSPVELHDYEPMGSADEWDGAYERLRGVMDAAAHLDAEGASF</sequence>
<dbReference type="AlphaFoldDB" id="A0A6G8Q4V9"/>
<keyword evidence="4 10" id="KW-0418">Kinase</keyword>
<dbReference type="InterPro" id="IPR000577">
    <property type="entry name" value="Carb_kinase_FGGY"/>
</dbReference>
<evidence type="ECO:0000256" key="6">
    <source>
        <dbReference type="ARBA" id="ARBA00023157"/>
    </source>
</evidence>
<dbReference type="PIRSF" id="PIRSF000538">
    <property type="entry name" value="GlpK"/>
    <property type="match status" value="1"/>
</dbReference>
<dbReference type="Pfam" id="PF00370">
    <property type="entry name" value="FGGY_N"/>
    <property type="match status" value="1"/>
</dbReference>
<dbReference type="CDD" id="cd07771">
    <property type="entry name" value="ASKHA_NBD_FGGY_RhaB-like"/>
    <property type="match status" value="1"/>
</dbReference>
<protein>
    <submittedName>
        <fullName evidence="10">Rhamnulokinase</fullName>
    </submittedName>
</protein>
<name>A0A6G8Q4V9_9ACTN</name>
<dbReference type="GO" id="GO:0004370">
    <property type="term" value="F:glycerol kinase activity"/>
    <property type="evidence" value="ECO:0007669"/>
    <property type="project" value="TreeGrafter"/>
</dbReference>
<keyword evidence="2" id="KW-0808">Transferase</keyword>
<dbReference type="Proteomes" id="UP000501452">
    <property type="component" value="Chromosome"/>
</dbReference>